<dbReference type="GO" id="GO:0015424">
    <property type="term" value="F:ABC-type amino acid transporter activity"/>
    <property type="evidence" value="ECO:0007669"/>
    <property type="project" value="InterPro"/>
</dbReference>
<dbReference type="PIRSF" id="PIRSF039085">
    <property type="entry name" value="ABC_ATPase_HisP"/>
    <property type="match status" value="1"/>
</dbReference>
<dbReference type="PROSITE" id="PS50893">
    <property type="entry name" value="ABC_TRANSPORTER_2"/>
    <property type="match status" value="1"/>
</dbReference>
<organism evidence="8 9">
    <name type="scientific">Paenibacillus terrae</name>
    <dbReference type="NCBI Taxonomy" id="159743"/>
    <lineage>
        <taxon>Bacteria</taxon>
        <taxon>Bacillati</taxon>
        <taxon>Bacillota</taxon>
        <taxon>Bacilli</taxon>
        <taxon>Bacillales</taxon>
        <taxon>Paenibacillaceae</taxon>
        <taxon>Paenibacillus</taxon>
    </lineage>
</organism>
<dbReference type="Proteomes" id="UP000032534">
    <property type="component" value="Unassembled WGS sequence"/>
</dbReference>
<dbReference type="CDD" id="cd03262">
    <property type="entry name" value="ABC_HisP_GlnQ"/>
    <property type="match status" value="1"/>
</dbReference>
<dbReference type="InterPro" id="IPR003439">
    <property type="entry name" value="ABC_transporter-like_ATP-bd"/>
</dbReference>
<proteinExistence type="predicted"/>
<evidence type="ECO:0000256" key="4">
    <source>
        <dbReference type="ARBA" id="ARBA00022741"/>
    </source>
</evidence>
<dbReference type="Pfam" id="PF00005">
    <property type="entry name" value="ABC_tran"/>
    <property type="match status" value="1"/>
</dbReference>
<dbReference type="Gene3D" id="3.40.50.300">
    <property type="entry name" value="P-loop containing nucleotide triphosphate hydrolases"/>
    <property type="match status" value="1"/>
</dbReference>
<evidence type="ECO:0000259" key="7">
    <source>
        <dbReference type="PROSITE" id="PS50893"/>
    </source>
</evidence>
<dbReference type="GO" id="GO:0005524">
    <property type="term" value="F:ATP binding"/>
    <property type="evidence" value="ECO:0007669"/>
    <property type="project" value="UniProtKB-KW"/>
</dbReference>
<dbReference type="InterPro" id="IPR030679">
    <property type="entry name" value="ABC_ATPase_HisP-typ"/>
</dbReference>
<keyword evidence="9" id="KW-1185">Reference proteome</keyword>
<dbReference type="PROSITE" id="PS00211">
    <property type="entry name" value="ABC_TRANSPORTER_1"/>
    <property type="match status" value="1"/>
</dbReference>
<dbReference type="InterPro" id="IPR027417">
    <property type="entry name" value="P-loop_NTPase"/>
</dbReference>
<dbReference type="GO" id="GO:0005886">
    <property type="term" value="C:plasma membrane"/>
    <property type="evidence" value="ECO:0007669"/>
    <property type="project" value="UniProtKB-SubCell"/>
</dbReference>
<evidence type="ECO:0000256" key="6">
    <source>
        <dbReference type="ARBA" id="ARBA00023136"/>
    </source>
</evidence>
<name>A0A0D7X1U0_9BACL</name>
<dbReference type="PANTHER" id="PTHR43166">
    <property type="entry name" value="AMINO ACID IMPORT ATP-BINDING PROTEIN"/>
    <property type="match status" value="1"/>
</dbReference>
<accession>A0A0D7X1U0</accession>
<dbReference type="InterPro" id="IPR017871">
    <property type="entry name" value="ABC_transporter-like_CS"/>
</dbReference>
<keyword evidence="2" id="KW-0813">Transport</keyword>
<sequence>MIQLHQIHKHFGQHHVLKGIDLTVGKGEVVVILGPSGSGKSTLLRSINFLEQPTSGVIEIDGVKVDAAKAGKKDILGLRTATAMVFQQYQLFKNLNALHNVMIGLTSVKKLDRKQAREISEGILEKVGLKDRMAYYPAQLSGGQQQRVAIARALALNPQVLLFDEPTSSLDPELVDEVLSVIQKVASEGNTMIIVTHELGFARDVADRVVLMEHGVIVEQGPVEQFFTNPKEERTRQFLGKALVQRAPQEQPVSS</sequence>
<reference evidence="8 9" key="1">
    <citation type="submission" date="2014-11" db="EMBL/GenBank/DDBJ databases">
        <title>Draft Genome Sequences of Paenibacillus polymyxa NRRL B-30509 and Paenibacillus terrae NRRL B-30644, Strains from a Poultry Environment that Produce Tridecaptin A and Paenicidins.</title>
        <authorList>
            <person name="van Belkum M.J."/>
            <person name="Lohans C.T."/>
            <person name="Vederas J.C."/>
        </authorList>
    </citation>
    <scope>NUCLEOTIDE SEQUENCE [LARGE SCALE GENOMIC DNA]</scope>
    <source>
        <strain evidence="8 9">NRRL B-30644</strain>
    </source>
</reference>
<dbReference type="RefSeq" id="WP_044646438.1">
    <property type="nucleotide sequence ID" value="NZ_JTHP01000021.1"/>
</dbReference>
<evidence type="ECO:0000256" key="3">
    <source>
        <dbReference type="ARBA" id="ARBA00022475"/>
    </source>
</evidence>
<evidence type="ECO:0000313" key="9">
    <source>
        <dbReference type="Proteomes" id="UP000032534"/>
    </source>
</evidence>
<dbReference type="OrthoDB" id="9802185at2"/>
<evidence type="ECO:0000256" key="1">
    <source>
        <dbReference type="ARBA" id="ARBA00004202"/>
    </source>
</evidence>
<dbReference type="EMBL" id="JTHP01000021">
    <property type="protein sequence ID" value="KJD45351.1"/>
    <property type="molecule type" value="Genomic_DNA"/>
</dbReference>
<dbReference type="SUPFAM" id="SSF52540">
    <property type="entry name" value="P-loop containing nucleoside triphosphate hydrolases"/>
    <property type="match status" value="1"/>
</dbReference>
<keyword evidence="6" id="KW-0472">Membrane</keyword>
<evidence type="ECO:0000313" key="8">
    <source>
        <dbReference type="EMBL" id="KJD45351.1"/>
    </source>
</evidence>
<dbReference type="InterPro" id="IPR003593">
    <property type="entry name" value="AAA+_ATPase"/>
</dbReference>
<dbReference type="AlphaFoldDB" id="A0A0D7X1U0"/>
<comment type="subcellular location">
    <subcellularLocation>
        <location evidence="1">Cell membrane</location>
        <topology evidence="1">Peripheral membrane protein</topology>
    </subcellularLocation>
</comment>
<dbReference type="PATRIC" id="fig|159743.3.peg.2787"/>
<dbReference type="PANTHER" id="PTHR43166:SF35">
    <property type="entry name" value="L-CYSTINE IMPORT ATP-BINDING PROTEIN TCYN"/>
    <property type="match status" value="1"/>
</dbReference>
<dbReference type="FunFam" id="3.40.50.300:FF:000020">
    <property type="entry name" value="Amino acid ABC transporter ATP-binding component"/>
    <property type="match status" value="1"/>
</dbReference>
<comment type="caution">
    <text evidence="8">The sequence shown here is derived from an EMBL/GenBank/DDBJ whole genome shotgun (WGS) entry which is preliminary data.</text>
</comment>
<evidence type="ECO:0000256" key="2">
    <source>
        <dbReference type="ARBA" id="ARBA00022448"/>
    </source>
</evidence>
<keyword evidence="3" id="KW-1003">Cell membrane</keyword>
<dbReference type="InterPro" id="IPR050086">
    <property type="entry name" value="MetN_ABC_transporter-like"/>
</dbReference>
<dbReference type="GO" id="GO:0016887">
    <property type="term" value="F:ATP hydrolysis activity"/>
    <property type="evidence" value="ECO:0007669"/>
    <property type="project" value="InterPro"/>
</dbReference>
<feature type="domain" description="ABC transporter" evidence="7">
    <location>
        <begin position="2"/>
        <end position="239"/>
    </location>
</feature>
<protein>
    <submittedName>
        <fullName evidence="8">Glutamine ABC transporter ATP-binding protein</fullName>
    </submittedName>
</protein>
<keyword evidence="5 8" id="KW-0067">ATP-binding</keyword>
<dbReference type="SMART" id="SM00382">
    <property type="entry name" value="AAA"/>
    <property type="match status" value="1"/>
</dbReference>
<gene>
    <name evidence="8" type="primary">glnQ</name>
    <name evidence="8" type="ORF">QD47_12505</name>
</gene>
<keyword evidence="4" id="KW-0547">Nucleotide-binding</keyword>
<evidence type="ECO:0000256" key="5">
    <source>
        <dbReference type="ARBA" id="ARBA00022840"/>
    </source>
</evidence>